<dbReference type="InterPro" id="IPR006047">
    <property type="entry name" value="GH13_cat_dom"/>
</dbReference>
<dbReference type="InterPro" id="IPR013783">
    <property type="entry name" value="Ig-like_fold"/>
</dbReference>
<dbReference type="Pfam" id="PF00128">
    <property type="entry name" value="Alpha-amylase"/>
    <property type="match status" value="1"/>
</dbReference>
<dbReference type="EMBL" id="CP094929">
    <property type="protein sequence ID" value="UOM52724.1"/>
    <property type="molecule type" value="Genomic_DNA"/>
</dbReference>
<dbReference type="RefSeq" id="WP_244775291.1">
    <property type="nucleotide sequence ID" value="NZ_CP094929.1"/>
</dbReference>
<dbReference type="CDD" id="cd11338">
    <property type="entry name" value="AmyAc_CMD"/>
    <property type="match status" value="1"/>
</dbReference>
<dbReference type="SUPFAM" id="SSF51445">
    <property type="entry name" value="(Trans)glycosidases"/>
    <property type="match status" value="1"/>
</dbReference>
<accession>A0ABY4DFC9</accession>
<dbReference type="InterPro" id="IPR017853">
    <property type="entry name" value="GH"/>
</dbReference>
<evidence type="ECO:0000256" key="1">
    <source>
        <dbReference type="ARBA" id="ARBA00022801"/>
    </source>
</evidence>
<name>A0ABY4DFC9_9SPIR</name>
<evidence type="ECO:0000313" key="5">
    <source>
        <dbReference type="Proteomes" id="UP000829708"/>
    </source>
</evidence>
<dbReference type="Proteomes" id="UP000829708">
    <property type="component" value="Chromosome"/>
</dbReference>
<dbReference type="Gene3D" id="3.20.20.80">
    <property type="entry name" value="Glycosidases"/>
    <property type="match status" value="1"/>
</dbReference>
<sequence>MDPNGWKLGVDSKVSWVYVEPLFPKKGEQVVIRIQTGATDRVHTVRLVSFQLGREKQIVLHKVRQSPFSLYEGSVKVLDDPIYWYFMIQAEDRAYSYSTAGLKASVPPLRECFSLRPGLQDVPWVGGAICYQIFPDRFKKGGSHTGAIPGEYSFDGGIVTVHSFDEQPLEYESGRCLDFFNGDLAGIEDSLDHFKKLSVDTLYLNPIGRARTTHRYDCTDFFHVDEKLGGDEAFEHLCNTLHAQGMKIIIDISINHTGTEHPWYKKALSDPHSEEASYYYLNEDDSVACWQDVPTLPQLNYTSEALRDHIYRAPDSVMRSFLKPPYLQDGWRLDVSSEVGRRGDDQLCEEIWREVRLAVKEENPQAYLVGEDWVDSTPFLQGDMWDATMNYLGSSRPMRSWMGETDRYMTDGWGHQPAKTRPFTGDEFAQALQSHLTGMPGQMLGMQMNLINSHDTPRLYNNTELFNWPLYRGLVRLLYLLPGMPNIYYGEEIALAGPYGTVERARYPMQWDENVWNHDFFALYTELGEMRKTYADTLKRGGWAVVASDEHTLTFARYDAALAIVCILSRAETDVIVTFSNAMLCLSTLIEGMKQQVRISTEEVQVALAPCESILFVAKR</sequence>
<dbReference type="InterPro" id="IPR045857">
    <property type="entry name" value="O16G_dom_2"/>
</dbReference>
<evidence type="ECO:0000259" key="3">
    <source>
        <dbReference type="SMART" id="SM00642"/>
    </source>
</evidence>
<evidence type="ECO:0000256" key="2">
    <source>
        <dbReference type="ARBA" id="ARBA00023295"/>
    </source>
</evidence>
<proteinExistence type="predicted"/>
<evidence type="ECO:0000313" key="4">
    <source>
        <dbReference type="EMBL" id="UOM52724.1"/>
    </source>
</evidence>
<keyword evidence="2" id="KW-0326">Glycosidase</keyword>
<dbReference type="SMART" id="SM00642">
    <property type="entry name" value="Aamy"/>
    <property type="match status" value="1"/>
</dbReference>
<dbReference type="PANTHER" id="PTHR10357">
    <property type="entry name" value="ALPHA-AMYLASE FAMILY MEMBER"/>
    <property type="match status" value="1"/>
</dbReference>
<protein>
    <submittedName>
        <fullName evidence="4">Glycoside hydrolase family 13 protein</fullName>
    </submittedName>
</protein>
<keyword evidence="1 4" id="KW-0378">Hydrolase</keyword>
<dbReference type="PANTHER" id="PTHR10357:SF210">
    <property type="entry name" value="MALTODEXTRIN GLUCOSIDASE"/>
    <property type="match status" value="1"/>
</dbReference>
<keyword evidence="5" id="KW-1185">Reference proteome</keyword>
<organism evidence="4 5">
    <name type="scientific">Sphaerochaeta associata</name>
    <dbReference type="NCBI Taxonomy" id="1129264"/>
    <lineage>
        <taxon>Bacteria</taxon>
        <taxon>Pseudomonadati</taxon>
        <taxon>Spirochaetota</taxon>
        <taxon>Spirochaetia</taxon>
        <taxon>Spirochaetales</taxon>
        <taxon>Sphaerochaetaceae</taxon>
        <taxon>Sphaerochaeta</taxon>
    </lineage>
</organism>
<dbReference type="Gene3D" id="2.60.40.10">
    <property type="entry name" value="Immunoglobulins"/>
    <property type="match status" value="1"/>
</dbReference>
<dbReference type="GO" id="GO:0016787">
    <property type="term" value="F:hydrolase activity"/>
    <property type="evidence" value="ECO:0007669"/>
    <property type="project" value="UniProtKB-KW"/>
</dbReference>
<dbReference type="Gene3D" id="3.90.400.10">
    <property type="entry name" value="Oligo-1,6-glucosidase, Domain 2"/>
    <property type="match status" value="1"/>
</dbReference>
<feature type="domain" description="Glycosyl hydrolase family 13 catalytic" evidence="3">
    <location>
        <begin position="132"/>
        <end position="531"/>
    </location>
</feature>
<gene>
    <name evidence="4" type="ORF">MUG09_08145</name>
</gene>
<reference evidence="5" key="1">
    <citation type="journal article" date="2024" name="J Bioinform Genom">
        <title>Complete genome sequence of the type strain bacterium Sphaerochaeta associata GLS2t (VKM B-2742)t.</title>
        <authorList>
            <person name="Troshina O.Y."/>
            <person name="Tepeeva A.N."/>
            <person name="Arzamasceva V.O."/>
            <person name="Whitman W.B."/>
            <person name="Varghese N."/>
            <person name="Shapiro N."/>
            <person name="Woyke T."/>
            <person name="Kripides N.C."/>
            <person name="Vasilenko O.V."/>
        </authorList>
    </citation>
    <scope>NUCLEOTIDE SEQUENCE [LARGE SCALE GENOMIC DNA]</scope>
    <source>
        <strain evidence="5">GLS2T</strain>
    </source>
</reference>